<sequence>MWLVLLSLLYLSPAAPNQETGSCSQPQPLCCLGRDNHCKRSGCYCDKYCRVVSDCCPDHHALCNLDNSHAGSFPPQAELNAVIGRASQNTKTVLQMVLRTENARSPARSNLDWMQSMVQKLLQTSLPGMPLSISVKRIKKKA</sequence>
<feature type="chain" id="PRO_5029650618" description="SMB domain-containing protein" evidence="2">
    <location>
        <begin position="17"/>
        <end position="142"/>
    </location>
</feature>
<dbReference type="InterPro" id="IPR001212">
    <property type="entry name" value="Somatomedin_B_dom"/>
</dbReference>
<reference evidence="4 5" key="1">
    <citation type="journal article" date="2020" name="Nature">
        <title>Six reference-quality genomes reveal evolution of bat adaptations.</title>
        <authorList>
            <person name="Jebb D."/>
            <person name="Huang Z."/>
            <person name="Pippel M."/>
            <person name="Hughes G.M."/>
            <person name="Lavrichenko K."/>
            <person name="Devanna P."/>
            <person name="Winkler S."/>
            <person name="Jermiin L.S."/>
            <person name="Skirmuntt E.C."/>
            <person name="Katzourakis A."/>
            <person name="Burkitt-Gray L."/>
            <person name="Ray D.A."/>
            <person name="Sullivan K.A.M."/>
            <person name="Roscito J.G."/>
            <person name="Kirilenko B.M."/>
            <person name="Davalos L.M."/>
            <person name="Corthals A.P."/>
            <person name="Power M.L."/>
            <person name="Jones G."/>
            <person name="Ransome R.D."/>
            <person name="Dechmann D.K.N."/>
            <person name="Locatelli A.G."/>
            <person name="Puechmaille S.J."/>
            <person name="Fedrigo O."/>
            <person name="Jarvis E.D."/>
            <person name="Hiller M."/>
            <person name="Vernes S.C."/>
            <person name="Myers E.W."/>
            <person name="Teeling E.C."/>
        </authorList>
    </citation>
    <scope>NUCLEOTIDE SEQUENCE [LARGE SCALE GENOMIC DNA]</scope>
    <source>
        <strain evidence="4">MRhiFer1</strain>
        <tissue evidence="4">Lung</tissue>
    </source>
</reference>
<proteinExistence type="predicted"/>
<evidence type="ECO:0000256" key="1">
    <source>
        <dbReference type="ARBA" id="ARBA00023157"/>
    </source>
</evidence>
<keyword evidence="2" id="KW-0732">Signal</keyword>
<evidence type="ECO:0000313" key="5">
    <source>
        <dbReference type="Proteomes" id="UP000585614"/>
    </source>
</evidence>
<comment type="caution">
    <text evidence="4">The sequence shown here is derived from an EMBL/GenBank/DDBJ whole genome shotgun (WGS) entry which is preliminary data.</text>
</comment>
<gene>
    <name evidence="4" type="ORF">mRhiFer1_008832</name>
</gene>
<keyword evidence="1" id="KW-1015">Disulfide bond</keyword>
<dbReference type="EMBL" id="JACAGC010000002">
    <property type="protein sequence ID" value="KAF6384979.1"/>
    <property type="molecule type" value="Genomic_DNA"/>
</dbReference>
<evidence type="ECO:0000313" key="4">
    <source>
        <dbReference type="EMBL" id="KAF6384979.1"/>
    </source>
</evidence>
<evidence type="ECO:0000256" key="2">
    <source>
        <dbReference type="SAM" id="SignalP"/>
    </source>
</evidence>
<name>A0A7J8AFJ7_RHIFE</name>
<organism evidence="4 5">
    <name type="scientific">Rhinolophus ferrumequinum</name>
    <name type="common">Greater horseshoe bat</name>
    <dbReference type="NCBI Taxonomy" id="59479"/>
    <lineage>
        <taxon>Eukaryota</taxon>
        <taxon>Metazoa</taxon>
        <taxon>Chordata</taxon>
        <taxon>Craniata</taxon>
        <taxon>Vertebrata</taxon>
        <taxon>Euteleostomi</taxon>
        <taxon>Mammalia</taxon>
        <taxon>Eutheria</taxon>
        <taxon>Laurasiatheria</taxon>
        <taxon>Chiroptera</taxon>
        <taxon>Yinpterochiroptera</taxon>
        <taxon>Rhinolophoidea</taxon>
        <taxon>Rhinolophidae</taxon>
        <taxon>Rhinolophinae</taxon>
        <taxon>Rhinolophus</taxon>
    </lineage>
</organism>
<dbReference type="PROSITE" id="PS50958">
    <property type="entry name" value="SMB_2"/>
    <property type="match status" value="1"/>
</dbReference>
<dbReference type="AlphaFoldDB" id="A0A7J8AFJ7"/>
<dbReference type="Proteomes" id="UP000585614">
    <property type="component" value="Unassembled WGS sequence"/>
</dbReference>
<evidence type="ECO:0000259" key="3">
    <source>
        <dbReference type="PROSITE" id="PS50958"/>
    </source>
</evidence>
<accession>A0A7J8AFJ7</accession>
<protein>
    <recommendedName>
        <fullName evidence="3">SMB domain-containing protein</fullName>
    </recommendedName>
</protein>
<feature type="domain" description="SMB" evidence="3">
    <location>
        <begin position="19"/>
        <end position="68"/>
    </location>
</feature>
<feature type="signal peptide" evidence="2">
    <location>
        <begin position="1"/>
        <end position="16"/>
    </location>
</feature>